<reference evidence="3" key="1">
    <citation type="submission" date="2020-11" db="EMBL/GenBank/DDBJ databases">
        <authorList>
            <person name="Tran Van P."/>
        </authorList>
    </citation>
    <scope>NUCLEOTIDE SEQUENCE</scope>
</reference>
<gene>
    <name evidence="3" type="ORF">NMOB1V02_LOCUS5457</name>
</gene>
<evidence type="ECO:0000256" key="2">
    <source>
        <dbReference type="RuleBase" id="RU363116"/>
    </source>
</evidence>
<proteinExistence type="inferred from homology"/>
<evidence type="ECO:0000256" key="1">
    <source>
        <dbReference type="ARBA" id="ARBA00005350"/>
    </source>
</evidence>
<keyword evidence="4" id="KW-1185">Reference proteome</keyword>
<organism evidence="3">
    <name type="scientific">Notodromas monacha</name>
    <dbReference type="NCBI Taxonomy" id="399045"/>
    <lineage>
        <taxon>Eukaryota</taxon>
        <taxon>Metazoa</taxon>
        <taxon>Ecdysozoa</taxon>
        <taxon>Arthropoda</taxon>
        <taxon>Crustacea</taxon>
        <taxon>Oligostraca</taxon>
        <taxon>Ostracoda</taxon>
        <taxon>Podocopa</taxon>
        <taxon>Podocopida</taxon>
        <taxon>Cypridocopina</taxon>
        <taxon>Cypridoidea</taxon>
        <taxon>Cyprididae</taxon>
        <taxon>Notodromas</taxon>
    </lineage>
</organism>
<comment type="cofactor">
    <cofactor evidence="2">
        <name>Ca(2+)</name>
        <dbReference type="ChEBI" id="CHEBI:29108"/>
    </cofactor>
</comment>
<dbReference type="OrthoDB" id="191150at2759"/>
<comment type="similarity">
    <text evidence="1 2">Belongs to the phospholipid scramblase family.</text>
</comment>
<dbReference type="PANTHER" id="PTHR23248:SF9">
    <property type="entry name" value="PHOSPHOLIPID SCRAMBLASE"/>
    <property type="match status" value="1"/>
</dbReference>
<protein>
    <recommendedName>
        <fullName evidence="2">Phospholipid scramblase</fullName>
    </recommendedName>
</protein>
<dbReference type="AlphaFoldDB" id="A0A7R9BPG1"/>
<dbReference type="GO" id="GO:0005886">
    <property type="term" value="C:plasma membrane"/>
    <property type="evidence" value="ECO:0007669"/>
    <property type="project" value="TreeGrafter"/>
</dbReference>
<sequence>MKSRKVMYAPEPTPAGWDVRGDGPAVISHAPQVGGYQAPGQAWPQPTNCPRGLEYLTHVDQLLIHQKIELLEAFTGFETANKYTIKNTLGQKVYYAAEKSDCCTRNICGPIRPFDMKIYDLNKQEVLIFNRPLRCDSCLCFCCLQKMDVYASPGDFLGSIEQTWSIIHPRYVIKDAAGNPVLKMAGPCCTWSLCGDVEFEIFSESTGESVGKISKQWSGLAKEMFTDADNFGISFPLDLDVRMKAVLLGAVFLIDFMFFEQQNNKENDGIGMFS</sequence>
<dbReference type="Proteomes" id="UP000678499">
    <property type="component" value="Unassembled WGS sequence"/>
</dbReference>
<dbReference type="PANTHER" id="PTHR23248">
    <property type="entry name" value="PHOSPHOLIPID SCRAMBLASE-RELATED"/>
    <property type="match status" value="1"/>
</dbReference>
<dbReference type="SUPFAM" id="SSF54518">
    <property type="entry name" value="Tubby C-terminal domain-like"/>
    <property type="match status" value="1"/>
</dbReference>
<dbReference type="EMBL" id="OA883027">
    <property type="protein sequence ID" value="CAD7277730.1"/>
    <property type="molecule type" value="Genomic_DNA"/>
</dbReference>
<dbReference type="InterPro" id="IPR025659">
    <property type="entry name" value="Tubby-like_C"/>
</dbReference>
<keyword evidence="2" id="KW-0106">Calcium</keyword>
<accession>A0A7R9BPG1</accession>
<dbReference type="Pfam" id="PF03803">
    <property type="entry name" value="Scramblase"/>
    <property type="match status" value="1"/>
</dbReference>
<name>A0A7R9BPG1_9CRUS</name>
<keyword evidence="2" id="KW-0564">Palmitate</keyword>
<dbReference type="InterPro" id="IPR005552">
    <property type="entry name" value="Scramblase"/>
</dbReference>
<evidence type="ECO:0000313" key="4">
    <source>
        <dbReference type="Proteomes" id="UP000678499"/>
    </source>
</evidence>
<comment type="function">
    <text evidence="2">May mediate accelerated ATP-independent bidirectional transbilayer migration of phospholipids upon binding calcium ions that results in a loss of phospholipid asymmetry in the plasma membrane.</text>
</comment>
<dbReference type="GO" id="GO:0017128">
    <property type="term" value="F:phospholipid scramblase activity"/>
    <property type="evidence" value="ECO:0007669"/>
    <property type="project" value="InterPro"/>
</dbReference>
<keyword evidence="2" id="KW-0449">Lipoprotein</keyword>
<dbReference type="EMBL" id="CAJPEX010000990">
    <property type="protein sequence ID" value="CAG0917882.1"/>
    <property type="molecule type" value="Genomic_DNA"/>
</dbReference>
<evidence type="ECO:0000313" key="3">
    <source>
        <dbReference type="EMBL" id="CAD7277730.1"/>
    </source>
</evidence>